<proteinExistence type="predicted"/>
<accession>A0AAW0AU54</accession>
<dbReference type="AlphaFoldDB" id="A0AAW0AU54"/>
<sequence>MSVPEYRDLNPHLQKIPAREKLHLNPLPNASGGPPKYQFSEGHWKRPVIGTNFLLDNVTERIRQQIRDDPDGHLIAALFCGGAAARDAFAEAHRWVRSHLGRRPRELDKSKEKGTDTMYVGPFIVLIKILDRSRMYDIRRRLLTIGALPVSEERSFAFHIVEAVDRIVHWTAGMYSCGIDATSPEIETEMKQLSMQI</sequence>
<organism evidence="1 2">
    <name type="scientific">Favolaschia claudopus</name>
    <dbReference type="NCBI Taxonomy" id="2862362"/>
    <lineage>
        <taxon>Eukaryota</taxon>
        <taxon>Fungi</taxon>
        <taxon>Dikarya</taxon>
        <taxon>Basidiomycota</taxon>
        <taxon>Agaricomycotina</taxon>
        <taxon>Agaricomycetes</taxon>
        <taxon>Agaricomycetidae</taxon>
        <taxon>Agaricales</taxon>
        <taxon>Marasmiineae</taxon>
        <taxon>Mycenaceae</taxon>
        <taxon>Favolaschia</taxon>
    </lineage>
</organism>
<dbReference type="EMBL" id="JAWWNJ010000052">
    <property type="protein sequence ID" value="KAK7016020.1"/>
    <property type="molecule type" value="Genomic_DNA"/>
</dbReference>
<reference evidence="1 2" key="1">
    <citation type="journal article" date="2024" name="J Genomics">
        <title>Draft genome sequencing and assembly of Favolaschia claudopus CIRM-BRFM 2984 isolated from oak limbs.</title>
        <authorList>
            <person name="Navarro D."/>
            <person name="Drula E."/>
            <person name="Chaduli D."/>
            <person name="Cazenave R."/>
            <person name="Ahrendt S."/>
            <person name="Wang J."/>
            <person name="Lipzen A."/>
            <person name="Daum C."/>
            <person name="Barry K."/>
            <person name="Grigoriev I.V."/>
            <person name="Favel A."/>
            <person name="Rosso M.N."/>
            <person name="Martin F."/>
        </authorList>
    </citation>
    <scope>NUCLEOTIDE SEQUENCE [LARGE SCALE GENOMIC DNA]</scope>
    <source>
        <strain evidence="1 2">CIRM-BRFM 2984</strain>
    </source>
</reference>
<protein>
    <submittedName>
        <fullName evidence="1">Uncharacterized protein</fullName>
    </submittedName>
</protein>
<comment type="caution">
    <text evidence="1">The sequence shown here is derived from an EMBL/GenBank/DDBJ whole genome shotgun (WGS) entry which is preliminary data.</text>
</comment>
<evidence type="ECO:0000313" key="2">
    <source>
        <dbReference type="Proteomes" id="UP001362999"/>
    </source>
</evidence>
<dbReference type="Proteomes" id="UP001362999">
    <property type="component" value="Unassembled WGS sequence"/>
</dbReference>
<evidence type="ECO:0000313" key="1">
    <source>
        <dbReference type="EMBL" id="KAK7016020.1"/>
    </source>
</evidence>
<keyword evidence="2" id="KW-1185">Reference proteome</keyword>
<name>A0AAW0AU54_9AGAR</name>
<gene>
    <name evidence="1" type="ORF">R3P38DRAFT_3203762</name>
</gene>